<dbReference type="Proteomes" id="UP000598467">
    <property type="component" value="Unassembled WGS sequence"/>
</dbReference>
<evidence type="ECO:0000313" key="2">
    <source>
        <dbReference type="Proteomes" id="UP000598467"/>
    </source>
</evidence>
<protein>
    <submittedName>
        <fullName evidence="1">Nuclear transport factor 2 family protein</fullName>
    </submittedName>
</protein>
<organism evidence="1 2">
    <name type="scientific">Roseibium aggregatum</name>
    <dbReference type="NCBI Taxonomy" id="187304"/>
    <lineage>
        <taxon>Bacteria</taxon>
        <taxon>Pseudomonadati</taxon>
        <taxon>Pseudomonadota</taxon>
        <taxon>Alphaproteobacteria</taxon>
        <taxon>Hyphomicrobiales</taxon>
        <taxon>Stappiaceae</taxon>
        <taxon>Roseibium</taxon>
    </lineage>
</organism>
<dbReference type="Pfam" id="PF12893">
    <property type="entry name" value="Lumazine_bd_2"/>
    <property type="match status" value="1"/>
</dbReference>
<comment type="caution">
    <text evidence="1">The sequence shown here is derived from an EMBL/GenBank/DDBJ whole genome shotgun (WGS) entry which is preliminary data.</text>
</comment>
<dbReference type="InterPro" id="IPR032710">
    <property type="entry name" value="NTF2-like_dom_sf"/>
</dbReference>
<proteinExistence type="predicted"/>
<evidence type="ECO:0000313" key="1">
    <source>
        <dbReference type="EMBL" id="MBD1547648.1"/>
    </source>
</evidence>
<name>A0A926P247_9HYPH</name>
<sequence>MTEDFAALQAQMQVYFDGLYHSDTERLGQVFHPDAHYVCATDDDLTRLTMKSYFDIVDARPSPASRSEARADEIVSIGFAGPRTAIVRAHCAVGSRYFTDLLTFIKTGGTWRIISKVFHYDHVSPATGPTS</sequence>
<dbReference type="EMBL" id="JABFCZ010000016">
    <property type="protein sequence ID" value="MBD1547648.1"/>
    <property type="molecule type" value="Genomic_DNA"/>
</dbReference>
<reference evidence="1" key="1">
    <citation type="submission" date="2020-05" db="EMBL/GenBank/DDBJ databases">
        <title>Identification of trans-AT polyketide cluster in two marine bacteria, producers of a novel glutaramide-containing polyketide sesbanimide D and analogs.</title>
        <authorList>
            <person name="Kacar D."/>
            <person name="Rodriguez P."/>
            <person name="Canedo L."/>
            <person name="Gonzalez E."/>
            <person name="Galan B."/>
            <person name="De La Calle F."/>
            <person name="Garcia J.L."/>
        </authorList>
    </citation>
    <scope>NUCLEOTIDE SEQUENCE</scope>
    <source>
        <strain evidence="1">PHM038</strain>
    </source>
</reference>
<dbReference type="InterPro" id="IPR039437">
    <property type="entry name" value="FrzH/put_lumazine-bd"/>
</dbReference>
<dbReference type="RefSeq" id="WP_190292401.1">
    <property type="nucleotide sequence ID" value="NZ_JABFCZ010000016.1"/>
</dbReference>
<dbReference type="Gene3D" id="3.10.450.50">
    <property type="match status" value="1"/>
</dbReference>
<accession>A0A926P247</accession>
<dbReference type="SUPFAM" id="SSF54427">
    <property type="entry name" value="NTF2-like"/>
    <property type="match status" value="1"/>
</dbReference>
<gene>
    <name evidence="1" type="ORF">HK439_15375</name>
</gene>
<dbReference type="AlphaFoldDB" id="A0A926P247"/>